<organism evidence="1 2">
    <name type="scientific">Caldimonas brevitalea</name>
    <dbReference type="NCBI Taxonomy" id="413882"/>
    <lineage>
        <taxon>Bacteria</taxon>
        <taxon>Pseudomonadati</taxon>
        <taxon>Pseudomonadota</taxon>
        <taxon>Betaproteobacteria</taxon>
        <taxon>Burkholderiales</taxon>
        <taxon>Sphaerotilaceae</taxon>
        <taxon>Caldimonas</taxon>
    </lineage>
</organism>
<name>A0A0G3BDJ3_9BURK</name>
<gene>
    <name evidence="1" type="ORF">AAW51_0778</name>
</gene>
<dbReference type="EMBL" id="CP011371">
    <property type="protein sequence ID" value="AKJ27469.1"/>
    <property type="molecule type" value="Genomic_DNA"/>
</dbReference>
<protein>
    <recommendedName>
        <fullName evidence="3">PEP-CTERM protein-sorting domain-containing protein</fullName>
    </recommendedName>
</protein>
<dbReference type="KEGG" id="pbh:AAW51_0778"/>
<evidence type="ECO:0000313" key="1">
    <source>
        <dbReference type="EMBL" id="AKJ27469.1"/>
    </source>
</evidence>
<dbReference type="AlphaFoldDB" id="A0A0G3BDJ3"/>
<evidence type="ECO:0000313" key="2">
    <source>
        <dbReference type="Proteomes" id="UP000035352"/>
    </source>
</evidence>
<sequence>MIDLDLHDGVEAGYSVGRTLSLDAYTDAYVSARPDGHWSNNEIARRSSEPRYLAAVSAEVSLPRLGGEASLDPLSGAHVSGYLWGRGEVVSDVSTHLSVPYYSPPIGELALLLNPNTQLTATIDLNYRLTDAGLLNGLYTTASYSAIIESHAMGSDSRDVGYTWGTTSNDELAETSEWSTTLSTTMLNRSNRVLDHAIQLQLGINVQAVPEASTWSLMAGGLGLLSSLSIWTRRRRYANAVRVQPPHAWTRPI</sequence>
<dbReference type="RefSeq" id="WP_047193555.1">
    <property type="nucleotide sequence ID" value="NZ_CP011371.1"/>
</dbReference>
<keyword evidence="2" id="KW-1185">Reference proteome</keyword>
<proteinExistence type="predicted"/>
<accession>A0A0G3BDJ3</accession>
<evidence type="ECO:0008006" key="3">
    <source>
        <dbReference type="Google" id="ProtNLM"/>
    </source>
</evidence>
<dbReference type="Proteomes" id="UP000035352">
    <property type="component" value="Chromosome"/>
</dbReference>
<reference evidence="1 2" key="1">
    <citation type="submission" date="2015-05" db="EMBL/GenBank/DDBJ databases">
        <authorList>
            <person name="Tang B."/>
            <person name="Yu Y."/>
        </authorList>
    </citation>
    <scope>NUCLEOTIDE SEQUENCE [LARGE SCALE GENOMIC DNA]</scope>
    <source>
        <strain evidence="1 2">DSM 7029</strain>
    </source>
</reference>